<organism evidence="1 2">
    <name type="scientific">Dipteronia dyeriana</name>
    <dbReference type="NCBI Taxonomy" id="168575"/>
    <lineage>
        <taxon>Eukaryota</taxon>
        <taxon>Viridiplantae</taxon>
        <taxon>Streptophyta</taxon>
        <taxon>Embryophyta</taxon>
        <taxon>Tracheophyta</taxon>
        <taxon>Spermatophyta</taxon>
        <taxon>Magnoliopsida</taxon>
        <taxon>eudicotyledons</taxon>
        <taxon>Gunneridae</taxon>
        <taxon>Pentapetalae</taxon>
        <taxon>rosids</taxon>
        <taxon>malvids</taxon>
        <taxon>Sapindales</taxon>
        <taxon>Sapindaceae</taxon>
        <taxon>Hippocastanoideae</taxon>
        <taxon>Acereae</taxon>
        <taxon>Dipteronia</taxon>
    </lineage>
</organism>
<dbReference type="EMBL" id="JANJYI010000005">
    <property type="protein sequence ID" value="KAK2649748.1"/>
    <property type="molecule type" value="Genomic_DNA"/>
</dbReference>
<proteinExistence type="predicted"/>
<sequence>MTILKPIPHSVAILTMMVELMATGYFRDFLSTSCEVVQADLSSLIDPVTSDVENNILYAEPTEMKVKEALFSIPQQSSPGSDGFGSGFYIKCWEIIKGDVIEAVREFFRAVL</sequence>
<accession>A0AAD9U8X9</accession>
<keyword evidence="2" id="KW-1185">Reference proteome</keyword>
<name>A0AAD9U8X9_9ROSI</name>
<comment type="caution">
    <text evidence="1">The sequence shown here is derived from an EMBL/GenBank/DDBJ whole genome shotgun (WGS) entry which is preliminary data.</text>
</comment>
<protein>
    <submittedName>
        <fullName evidence="1">Uncharacterized protein</fullName>
    </submittedName>
</protein>
<dbReference type="Proteomes" id="UP001280121">
    <property type="component" value="Unassembled WGS sequence"/>
</dbReference>
<reference evidence="1" key="1">
    <citation type="journal article" date="2023" name="Plant J.">
        <title>Genome sequences and population genomics provide insights into the demographic history, inbreeding, and mutation load of two 'living fossil' tree species of Dipteronia.</title>
        <authorList>
            <person name="Feng Y."/>
            <person name="Comes H.P."/>
            <person name="Chen J."/>
            <person name="Zhu S."/>
            <person name="Lu R."/>
            <person name="Zhang X."/>
            <person name="Li P."/>
            <person name="Qiu J."/>
            <person name="Olsen K.M."/>
            <person name="Qiu Y."/>
        </authorList>
    </citation>
    <scope>NUCLEOTIDE SEQUENCE</scope>
    <source>
        <strain evidence="1">KIB01</strain>
    </source>
</reference>
<dbReference type="AlphaFoldDB" id="A0AAD9U8X9"/>
<evidence type="ECO:0000313" key="1">
    <source>
        <dbReference type="EMBL" id="KAK2649748.1"/>
    </source>
</evidence>
<gene>
    <name evidence="1" type="ORF">Ddye_017237</name>
</gene>
<evidence type="ECO:0000313" key="2">
    <source>
        <dbReference type="Proteomes" id="UP001280121"/>
    </source>
</evidence>